<gene>
    <name evidence="8" type="ORF">N5A92_24950</name>
</gene>
<dbReference type="InterPro" id="IPR001789">
    <property type="entry name" value="Sig_transdc_resp-reg_receiver"/>
</dbReference>
<evidence type="ECO:0000259" key="7">
    <source>
        <dbReference type="PROSITE" id="PS51755"/>
    </source>
</evidence>
<dbReference type="PROSITE" id="PS51755">
    <property type="entry name" value="OMPR_PHOB"/>
    <property type="match status" value="1"/>
</dbReference>
<dbReference type="RefSeq" id="WP_260907135.1">
    <property type="nucleotide sequence ID" value="NZ_JAOCZP010000012.1"/>
</dbReference>
<evidence type="ECO:0000313" key="8">
    <source>
        <dbReference type="EMBL" id="MCT7378265.1"/>
    </source>
</evidence>
<dbReference type="SUPFAM" id="SSF46894">
    <property type="entry name" value="C-terminal effector domain of the bipartite response regulators"/>
    <property type="match status" value="1"/>
</dbReference>
<accession>A0ABT2LUQ3</accession>
<evidence type="ECO:0000256" key="1">
    <source>
        <dbReference type="ARBA" id="ARBA00022553"/>
    </source>
</evidence>
<feature type="DNA-binding region" description="OmpR/PhoB-type" evidence="5">
    <location>
        <begin position="105"/>
        <end position="203"/>
    </location>
</feature>
<feature type="modified residue" description="4-aspartylphosphate" evidence="4">
    <location>
        <position position="30"/>
    </location>
</feature>
<dbReference type="PROSITE" id="PS50110">
    <property type="entry name" value="RESPONSE_REGULATORY"/>
    <property type="match status" value="1"/>
</dbReference>
<feature type="domain" description="OmpR/PhoB-type" evidence="7">
    <location>
        <begin position="105"/>
        <end position="203"/>
    </location>
</feature>
<dbReference type="InterPro" id="IPR036388">
    <property type="entry name" value="WH-like_DNA-bd_sf"/>
</dbReference>
<dbReference type="InterPro" id="IPR001867">
    <property type="entry name" value="OmpR/PhoB-type_DNA-bd"/>
</dbReference>
<name>A0ABT2LUQ3_9HYPH</name>
<dbReference type="InterPro" id="IPR011006">
    <property type="entry name" value="CheY-like_superfamily"/>
</dbReference>
<keyword evidence="1 4" id="KW-0597">Phosphoprotein</keyword>
<evidence type="ECO:0000256" key="5">
    <source>
        <dbReference type="PROSITE-ProRule" id="PRU01091"/>
    </source>
</evidence>
<keyword evidence="3 5" id="KW-0238">DNA-binding</keyword>
<dbReference type="Pfam" id="PF00486">
    <property type="entry name" value="Trans_reg_C"/>
    <property type="match status" value="1"/>
</dbReference>
<dbReference type="PANTHER" id="PTHR48111">
    <property type="entry name" value="REGULATOR OF RPOS"/>
    <property type="match status" value="1"/>
</dbReference>
<dbReference type="PANTHER" id="PTHR48111:SF40">
    <property type="entry name" value="PHOSPHATE REGULON TRANSCRIPTIONAL REGULATORY PROTEIN PHOB"/>
    <property type="match status" value="1"/>
</dbReference>
<dbReference type="Gene3D" id="3.40.50.2300">
    <property type="match status" value="1"/>
</dbReference>
<sequence length="221" mass="24426">MDGFGSELACSLEGALQLVAKKMPAAVILDCRADGIPAPRLCTRLKQDKITRPAPVVALVAPQADDKHIALLQAGADVTFVRPLVPARLLAYLRKRVCSADRSGEYALAFDDIEMRPDSYRVRRRGQEIQLSSIEFHILRHLVDHRGQAFSREALIGVAWPTTIHVSLRTVDVHVSRMRKALRRIGCHALSRTIRSEGYSFGDEVGSCNALEPNGMPRPPN</sequence>
<evidence type="ECO:0000256" key="4">
    <source>
        <dbReference type="PROSITE-ProRule" id="PRU00169"/>
    </source>
</evidence>
<proteinExistence type="predicted"/>
<reference evidence="8 9" key="1">
    <citation type="submission" date="2022-09" db="EMBL/GenBank/DDBJ databases">
        <title>Chelativorans salina sp. nov., a novel slightly halophilic bacterium isolated from a saline lake sediment enrichment.</title>
        <authorList>
            <person name="Gao L."/>
            <person name="Fang B.-Z."/>
            <person name="Li W.-J."/>
        </authorList>
    </citation>
    <scope>NUCLEOTIDE SEQUENCE [LARGE SCALE GENOMIC DNA]</scope>
    <source>
        <strain evidence="8 9">EGI FJ00035</strain>
    </source>
</reference>
<dbReference type="InterPro" id="IPR016032">
    <property type="entry name" value="Sig_transdc_resp-reg_C-effctor"/>
</dbReference>
<dbReference type="SMART" id="SM00862">
    <property type="entry name" value="Trans_reg_C"/>
    <property type="match status" value="1"/>
</dbReference>
<keyword evidence="2" id="KW-0902">Two-component regulatory system</keyword>
<evidence type="ECO:0000256" key="3">
    <source>
        <dbReference type="ARBA" id="ARBA00023125"/>
    </source>
</evidence>
<dbReference type="SUPFAM" id="SSF52172">
    <property type="entry name" value="CheY-like"/>
    <property type="match status" value="1"/>
</dbReference>
<dbReference type="Gene3D" id="1.10.10.10">
    <property type="entry name" value="Winged helix-like DNA-binding domain superfamily/Winged helix DNA-binding domain"/>
    <property type="match status" value="1"/>
</dbReference>
<evidence type="ECO:0000313" key="9">
    <source>
        <dbReference type="Proteomes" id="UP001320831"/>
    </source>
</evidence>
<dbReference type="Proteomes" id="UP001320831">
    <property type="component" value="Unassembled WGS sequence"/>
</dbReference>
<feature type="domain" description="Response regulatory" evidence="6">
    <location>
        <begin position="1"/>
        <end position="97"/>
    </location>
</feature>
<dbReference type="InterPro" id="IPR039420">
    <property type="entry name" value="WalR-like"/>
</dbReference>
<protein>
    <submittedName>
        <fullName evidence="8">Response regulator transcription factor</fullName>
    </submittedName>
</protein>
<comment type="caution">
    <text evidence="8">The sequence shown here is derived from an EMBL/GenBank/DDBJ whole genome shotgun (WGS) entry which is preliminary data.</text>
</comment>
<evidence type="ECO:0000256" key="2">
    <source>
        <dbReference type="ARBA" id="ARBA00023012"/>
    </source>
</evidence>
<organism evidence="8 9">
    <name type="scientific">Chelativorans salis</name>
    <dbReference type="NCBI Taxonomy" id="2978478"/>
    <lineage>
        <taxon>Bacteria</taxon>
        <taxon>Pseudomonadati</taxon>
        <taxon>Pseudomonadota</taxon>
        <taxon>Alphaproteobacteria</taxon>
        <taxon>Hyphomicrobiales</taxon>
        <taxon>Phyllobacteriaceae</taxon>
        <taxon>Chelativorans</taxon>
    </lineage>
</organism>
<dbReference type="CDD" id="cd00383">
    <property type="entry name" value="trans_reg_C"/>
    <property type="match status" value="1"/>
</dbReference>
<dbReference type="EMBL" id="JAOCZP010000012">
    <property type="protein sequence ID" value="MCT7378265.1"/>
    <property type="molecule type" value="Genomic_DNA"/>
</dbReference>
<keyword evidence="9" id="KW-1185">Reference proteome</keyword>
<evidence type="ECO:0000259" key="6">
    <source>
        <dbReference type="PROSITE" id="PS50110"/>
    </source>
</evidence>